<keyword evidence="1" id="KW-0472">Membrane</keyword>
<keyword evidence="1" id="KW-0812">Transmembrane</keyword>
<dbReference type="Proteomes" id="UP000298735">
    <property type="component" value="Chromosome Linear"/>
</dbReference>
<gene>
    <name evidence="2" type="ORF">CFBP5507_16110</name>
</gene>
<reference evidence="2" key="1">
    <citation type="submission" date="2022-10" db="EMBL/GenBank/DDBJ databases">
        <title>Complete genome sequence of Agrobacterium salinitolerans CFBP5507.</title>
        <authorList>
            <person name="Tchabashvili S."/>
            <person name="Yen H.-C."/>
            <person name="Haryono M."/>
            <person name="Lin Y.-C."/>
            <person name="Lai E.-M."/>
            <person name="Kuo C.-H."/>
        </authorList>
    </citation>
    <scope>NUCLEOTIDE SEQUENCE</scope>
    <source>
        <strain evidence="2">CFBP5507</strain>
    </source>
</reference>
<dbReference type="EMBL" id="CP109969">
    <property type="protein sequence ID" value="UYZ09238.1"/>
    <property type="molecule type" value="Genomic_DNA"/>
</dbReference>
<dbReference type="AlphaFoldDB" id="A0A9X9PBE9"/>
<feature type="transmembrane region" description="Helical" evidence="1">
    <location>
        <begin position="21"/>
        <end position="42"/>
    </location>
</feature>
<organism evidence="2 3">
    <name type="scientific">Agrobacterium salinitolerans</name>
    <dbReference type="NCBI Taxonomy" id="1183413"/>
    <lineage>
        <taxon>Bacteria</taxon>
        <taxon>Pseudomonadati</taxon>
        <taxon>Pseudomonadota</taxon>
        <taxon>Alphaproteobacteria</taxon>
        <taxon>Hyphomicrobiales</taxon>
        <taxon>Rhizobiaceae</taxon>
        <taxon>Rhizobium/Agrobacterium group</taxon>
        <taxon>Agrobacterium</taxon>
    </lineage>
</organism>
<evidence type="ECO:0000313" key="2">
    <source>
        <dbReference type="EMBL" id="UYZ09238.1"/>
    </source>
</evidence>
<dbReference type="KEGG" id="asal:CFBP5507_16110"/>
<dbReference type="RefSeq" id="WP_246666564.1">
    <property type="nucleotide sequence ID" value="NZ_CP109969.1"/>
</dbReference>
<evidence type="ECO:0000256" key="1">
    <source>
        <dbReference type="SAM" id="Phobius"/>
    </source>
</evidence>
<sequence>MMPNGTSGGALALRERSHGRTLAGAFLLLLAMLLLVLAHMATGPRPISPHVL</sequence>
<name>A0A9X9PBE9_9HYPH</name>
<keyword evidence="1" id="KW-1133">Transmembrane helix</keyword>
<proteinExistence type="predicted"/>
<protein>
    <submittedName>
        <fullName evidence="2">Uncharacterized protein</fullName>
    </submittedName>
</protein>
<accession>A0A9X9PBE9</accession>
<evidence type="ECO:0000313" key="3">
    <source>
        <dbReference type="Proteomes" id="UP000298735"/>
    </source>
</evidence>